<reference evidence="6 7" key="1">
    <citation type="submission" date="2020-08" db="EMBL/GenBank/DDBJ databases">
        <title>Functional genomics of gut bacteria from endangered species of beetles.</title>
        <authorList>
            <person name="Carlos-Shanley C."/>
        </authorList>
    </citation>
    <scope>NUCLEOTIDE SEQUENCE [LARGE SCALE GENOMIC DNA]</scope>
    <source>
        <strain evidence="6 7">S00198</strain>
    </source>
</reference>
<dbReference type="EMBL" id="JACHLK010000024">
    <property type="protein sequence ID" value="MBB6563856.1"/>
    <property type="molecule type" value="Genomic_DNA"/>
</dbReference>
<dbReference type="GO" id="GO:0046872">
    <property type="term" value="F:metal ion binding"/>
    <property type="evidence" value="ECO:0007669"/>
    <property type="project" value="UniProtKB-KW"/>
</dbReference>
<comment type="caution">
    <text evidence="6">The sequence shown here is derived from an EMBL/GenBank/DDBJ whole genome shotgun (WGS) entry which is preliminary data.</text>
</comment>
<dbReference type="AlphaFoldDB" id="A0A7X0PLY6"/>
<feature type="binding site" evidence="5">
    <location>
        <position position="305"/>
    </location>
    <ligand>
        <name>Fe cation</name>
        <dbReference type="ChEBI" id="CHEBI:24875"/>
        <note>catalytic</note>
    </ligand>
</feature>
<evidence type="ECO:0000256" key="1">
    <source>
        <dbReference type="ARBA" id="ARBA00006787"/>
    </source>
</evidence>
<evidence type="ECO:0000313" key="7">
    <source>
        <dbReference type="Proteomes" id="UP000575083"/>
    </source>
</evidence>
<dbReference type="PANTHER" id="PTHR10543:SF24">
    <property type="entry name" value="CAROTENOID ISOMEROOXYGENASE"/>
    <property type="match status" value="1"/>
</dbReference>
<protein>
    <submittedName>
        <fullName evidence="6">Carotenoid cleavage dioxygenase-like enzyme</fullName>
    </submittedName>
</protein>
<organism evidence="6 7">
    <name type="scientific">Acidovorax soli</name>
    <dbReference type="NCBI Taxonomy" id="592050"/>
    <lineage>
        <taxon>Bacteria</taxon>
        <taxon>Pseudomonadati</taxon>
        <taxon>Pseudomonadota</taxon>
        <taxon>Betaproteobacteria</taxon>
        <taxon>Burkholderiales</taxon>
        <taxon>Comamonadaceae</taxon>
        <taxon>Acidovorax</taxon>
    </lineage>
</organism>
<keyword evidence="4 5" id="KW-0408">Iron</keyword>
<comment type="similarity">
    <text evidence="1">Belongs to the carotenoid oxygenase family.</text>
</comment>
<comment type="cofactor">
    <cofactor evidence="5">
        <name>Fe(2+)</name>
        <dbReference type="ChEBI" id="CHEBI:29033"/>
    </cofactor>
    <text evidence="5">Binds 1 Fe(2+) ion per subunit.</text>
</comment>
<dbReference type="InterPro" id="IPR004294">
    <property type="entry name" value="Carotenoid_Oase"/>
</dbReference>
<dbReference type="Pfam" id="PF03055">
    <property type="entry name" value="RPE65"/>
    <property type="match status" value="1"/>
</dbReference>
<dbReference type="GO" id="GO:0016121">
    <property type="term" value="P:carotene catabolic process"/>
    <property type="evidence" value="ECO:0007669"/>
    <property type="project" value="TreeGrafter"/>
</dbReference>
<evidence type="ECO:0000256" key="3">
    <source>
        <dbReference type="ARBA" id="ARBA00023002"/>
    </source>
</evidence>
<feature type="binding site" evidence="5">
    <location>
        <position position="239"/>
    </location>
    <ligand>
        <name>Fe cation</name>
        <dbReference type="ChEBI" id="CHEBI:24875"/>
        <note>catalytic</note>
    </ligand>
</feature>
<keyword evidence="6" id="KW-0223">Dioxygenase</keyword>
<evidence type="ECO:0000313" key="6">
    <source>
        <dbReference type="EMBL" id="MBB6563856.1"/>
    </source>
</evidence>
<feature type="binding site" evidence="5">
    <location>
        <position position="488"/>
    </location>
    <ligand>
        <name>Fe cation</name>
        <dbReference type="ChEBI" id="CHEBI:24875"/>
        <note>catalytic</note>
    </ligand>
</feature>
<accession>A0A7X0PLY6</accession>
<dbReference type="RefSeq" id="WP_184865291.1">
    <property type="nucleotide sequence ID" value="NZ_JACHLK010000024.1"/>
</dbReference>
<evidence type="ECO:0000256" key="5">
    <source>
        <dbReference type="PIRSR" id="PIRSR604294-1"/>
    </source>
</evidence>
<evidence type="ECO:0000256" key="2">
    <source>
        <dbReference type="ARBA" id="ARBA00022723"/>
    </source>
</evidence>
<keyword evidence="3" id="KW-0560">Oxidoreductase</keyword>
<keyword evidence="7" id="KW-1185">Reference proteome</keyword>
<name>A0A7X0PLY6_9BURK</name>
<gene>
    <name evidence="6" type="ORF">HNP48_006582</name>
</gene>
<proteinExistence type="inferred from homology"/>
<feature type="binding site" evidence="5">
    <location>
        <position position="190"/>
    </location>
    <ligand>
        <name>Fe cation</name>
        <dbReference type="ChEBI" id="CHEBI:24875"/>
        <note>catalytic</note>
    </ligand>
</feature>
<dbReference type="PANTHER" id="PTHR10543">
    <property type="entry name" value="BETA-CAROTENE DIOXYGENASE"/>
    <property type="match status" value="1"/>
</dbReference>
<keyword evidence="2 5" id="KW-0479">Metal-binding</keyword>
<sequence>MTLAAPFAAPAPAHPMDRLRGLQSTARELPDTPVEIRGQLPPWLLGGSLLLNGPALWDLPHGSYGHWFDGLAMLHRVRLMGGGQGGAGGASASYRSRYLQTEDLRESLAARKPARAAFGTPDPAGFFTRLRQLRHPKVTDNGAVVMARIGSQWVAQTETPLLTSFDPDTLTTTGRIVYDDDEVIHVASAHGMTDAQGCYWNVGLEIGPRCTYKLFRIAPGRRTREVLARWSVRQAGYLHAFAMTPTHAIVWQPAMRLNAIKLALSGKGFIDSFAWNAALGSQIDAVSLADGSVRSWAVPAMTGFHAVQAFDEGEGGTLVLDLCTNDGPEIFAALQMERLRAGQPVGVPHRVQRYRLEPGRSETQPQTLVQGASVELPSVHGAYWGKQRSRHAWFAGFDPDGRAPMFDRTVKLDLDAGCIAGTWQREAAVQMEPLFVERPGSTAEDDGVLLVPTLAEGDAGTVVGVIDPARMQCLATLHLPQVVPFGFHAAWKPAAGAGVPR</sequence>
<dbReference type="GO" id="GO:0010436">
    <property type="term" value="F:carotenoid dioxygenase activity"/>
    <property type="evidence" value="ECO:0007669"/>
    <property type="project" value="TreeGrafter"/>
</dbReference>
<dbReference type="Proteomes" id="UP000575083">
    <property type="component" value="Unassembled WGS sequence"/>
</dbReference>
<evidence type="ECO:0000256" key="4">
    <source>
        <dbReference type="ARBA" id="ARBA00023004"/>
    </source>
</evidence>